<feature type="region of interest" description="Disordered" evidence="1">
    <location>
        <begin position="144"/>
        <end position="172"/>
    </location>
</feature>
<evidence type="ECO:0000313" key="3">
    <source>
        <dbReference type="EMBL" id="KAG0662137.1"/>
    </source>
</evidence>
<accession>A0A9P6W2S7</accession>
<keyword evidence="2" id="KW-0472">Membrane</keyword>
<comment type="caution">
    <text evidence="3">The sequence shown here is derived from an EMBL/GenBank/DDBJ whole genome shotgun (WGS) entry which is preliminary data.</text>
</comment>
<evidence type="ECO:0000256" key="1">
    <source>
        <dbReference type="SAM" id="MobiDB-lite"/>
    </source>
</evidence>
<dbReference type="OrthoDB" id="10657969at2759"/>
<protein>
    <submittedName>
        <fullName evidence="3">Uncharacterized protein</fullName>
    </submittedName>
</protein>
<keyword evidence="2" id="KW-0812">Transmembrane</keyword>
<feature type="compositionally biased region" description="Polar residues" evidence="1">
    <location>
        <begin position="60"/>
        <end position="79"/>
    </location>
</feature>
<dbReference type="EMBL" id="PUHQ01000029">
    <property type="protein sequence ID" value="KAG0662137.1"/>
    <property type="molecule type" value="Genomic_DNA"/>
</dbReference>
<evidence type="ECO:0000256" key="2">
    <source>
        <dbReference type="SAM" id="Phobius"/>
    </source>
</evidence>
<organism evidence="3 4">
    <name type="scientific">Rhodotorula mucilaginosa</name>
    <name type="common">Yeast</name>
    <name type="synonym">Rhodotorula rubra</name>
    <dbReference type="NCBI Taxonomy" id="5537"/>
    <lineage>
        <taxon>Eukaryota</taxon>
        <taxon>Fungi</taxon>
        <taxon>Dikarya</taxon>
        <taxon>Basidiomycota</taxon>
        <taxon>Pucciniomycotina</taxon>
        <taxon>Microbotryomycetes</taxon>
        <taxon>Sporidiobolales</taxon>
        <taxon>Sporidiobolaceae</taxon>
        <taxon>Rhodotorula</taxon>
    </lineage>
</organism>
<sequence length="397" mass="43389">MTVNRRRAPPLPLLLPGSQQRDPAPAFGKIATYSHRLPPLSARRRWSARRSPLRPHHHQQVPTSTSSEQHPLTMTTGTRSPRLAVPPTVPSPLTPAAESAQLLRAIAVAEVGIRQPFRRPPRQREEATTRTVAIPSAEAVTVVDIQPATPRGGLSPTQEEEAHSSESTCQPASLHSILMLDDDDDDGEEQASEEAVEIIRFEPQPAGAKGSFHYLRPDLSGASGLSIHHFEAHGRSVSSSSTETLVDFSKPVQVVGVEARLPTLAGSKKPQEEPSLMMHSRSASAPTGPVQPPQHLAELFEPPPRSYLCPWELDAPPPFPPAHLEKANQHGSDFPSPEKPLPQPISAGSSKPTRCERRWQRKHAVTAALVLLTVLILTDLVALNVRVWSLRDAYYDE</sequence>
<reference evidence="3 4" key="1">
    <citation type="submission" date="2020-11" db="EMBL/GenBank/DDBJ databases">
        <title>Kefir isolates.</title>
        <authorList>
            <person name="Marcisauskas S."/>
            <person name="Kim Y."/>
            <person name="Blasche S."/>
        </authorList>
    </citation>
    <scope>NUCLEOTIDE SEQUENCE [LARGE SCALE GENOMIC DNA]</scope>
    <source>
        <strain evidence="3 4">KR</strain>
    </source>
</reference>
<dbReference type="Proteomes" id="UP000777482">
    <property type="component" value="Unassembled WGS sequence"/>
</dbReference>
<evidence type="ECO:0000313" key="4">
    <source>
        <dbReference type="Proteomes" id="UP000777482"/>
    </source>
</evidence>
<proteinExistence type="predicted"/>
<keyword evidence="2" id="KW-1133">Transmembrane helix</keyword>
<dbReference type="AlphaFoldDB" id="A0A9P6W2S7"/>
<keyword evidence="4" id="KW-1185">Reference proteome</keyword>
<feature type="region of interest" description="Disordered" evidence="1">
    <location>
        <begin position="264"/>
        <end position="291"/>
    </location>
</feature>
<gene>
    <name evidence="3" type="ORF">C6P46_003530</name>
</gene>
<feature type="region of interest" description="Disordered" evidence="1">
    <location>
        <begin position="319"/>
        <end position="352"/>
    </location>
</feature>
<feature type="compositionally biased region" description="Basic residues" evidence="1">
    <location>
        <begin position="42"/>
        <end position="59"/>
    </location>
</feature>
<feature type="transmembrane region" description="Helical" evidence="2">
    <location>
        <begin position="364"/>
        <end position="385"/>
    </location>
</feature>
<feature type="region of interest" description="Disordered" evidence="1">
    <location>
        <begin position="1"/>
        <end position="85"/>
    </location>
</feature>
<name>A0A9P6W2S7_RHOMI</name>